<dbReference type="Pfam" id="PF00583">
    <property type="entry name" value="Acetyltransf_1"/>
    <property type="match status" value="1"/>
</dbReference>
<gene>
    <name evidence="2" type="ORF">H6H03_05170</name>
</gene>
<feature type="domain" description="N-acetyltransferase" evidence="1">
    <location>
        <begin position="19"/>
        <end position="162"/>
    </location>
</feature>
<evidence type="ECO:0000313" key="3">
    <source>
        <dbReference type="Proteomes" id="UP000637383"/>
    </source>
</evidence>
<accession>A0ABR8K3F5</accession>
<evidence type="ECO:0000313" key="2">
    <source>
        <dbReference type="EMBL" id="MBD2733306.1"/>
    </source>
</evidence>
<dbReference type="InterPro" id="IPR000182">
    <property type="entry name" value="GNAT_dom"/>
</dbReference>
<proteinExistence type="predicted"/>
<dbReference type="Gene3D" id="3.40.630.30">
    <property type="match status" value="1"/>
</dbReference>
<evidence type="ECO:0000259" key="1">
    <source>
        <dbReference type="PROSITE" id="PS51186"/>
    </source>
</evidence>
<comment type="caution">
    <text evidence="2">The sequence shown here is derived from an EMBL/GenBank/DDBJ whole genome shotgun (WGS) entry which is preliminary data.</text>
</comment>
<dbReference type="InterPro" id="IPR052777">
    <property type="entry name" value="Acetyltransferase_Enz"/>
</dbReference>
<dbReference type="PROSITE" id="PS51186">
    <property type="entry name" value="GNAT"/>
    <property type="match status" value="1"/>
</dbReference>
<dbReference type="SUPFAM" id="SSF55729">
    <property type="entry name" value="Acyl-CoA N-acyltransferases (Nat)"/>
    <property type="match status" value="1"/>
</dbReference>
<sequence>MLKIIPLENEEHKSNIKELFFDYFNETKLIFSQEFNINIDVNTFSEQYITQIDEFLPPSGRLLLGQYEEQIAGCLCLRKINQDIGEIKRMYVKPQLRQKGIGRALLEAIINEATDIGYSKLRLDTAPYAKKAHALYRAFGFYNIEPYLEKTEIPLEYRANWIFMELILK</sequence>
<protein>
    <submittedName>
        <fullName evidence="2">GNAT family N-acetyltransferase</fullName>
    </submittedName>
</protein>
<organism evidence="2 3">
    <name type="scientific">Nostoc paludosum FACHB-159</name>
    <dbReference type="NCBI Taxonomy" id="2692908"/>
    <lineage>
        <taxon>Bacteria</taxon>
        <taxon>Bacillati</taxon>
        <taxon>Cyanobacteriota</taxon>
        <taxon>Cyanophyceae</taxon>
        <taxon>Nostocales</taxon>
        <taxon>Nostocaceae</taxon>
        <taxon>Nostoc</taxon>
    </lineage>
</organism>
<dbReference type="PANTHER" id="PTHR43305">
    <property type="entry name" value="FAMILY N-ACETYLTRANSFERASE, PUTATIVE (AFU_ORTHOLOGUE AFUA_2G01380)-RELATED"/>
    <property type="match status" value="1"/>
</dbReference>
<dbReference type="Proteomes" id="UP000637383">
    <property type="component" value="Unassembled WGS sequence"/>
</dbReference>
<dbReference type="RefSeq" id="WP_190954052.1">
    <property type="nucleotide sequence ID" value="NZ_JACJTU010000003.1"/>
</dbReference>
<dbReference type="EMBL" id="JACJTU010000003">
    <property type="protein sequence ID" value="MBD2733306.1"/>
    <property type="molecule type" value="Genomic_DNA"/>
</dbReference>
<dbReference type="CDD" id="cd04301">
    <property type="entry name" value="NAT_SF"/>
    <property type="match status" value="1"/>
</dbReference>
<name>A0ABR8K3F5_9NOSO</name>
<dbReference type="PANTHER" id="PTHR43305:SF1">
    <property type="entry name" value="FAMILY N-ACETYLTRANSFERASE, PUTATIVE (AFU_ORTHOLOGUE AFUA_2G01380)-RELATED"/>
    <property type="match status" value="1"/>
</dbReference>
<reference evidence="2 3" key="1">
    <citation type="journal article" date="2020" name="ISME J.">
        <title>Comparative genomics reveals insights into cyanobacterial evolution and habitat adaptation.</title>
        <authorList>
            <person name="Chen M.Y."/>
            <person name="Teng W.K."/>
            <person name="Zhao L."/>
            <person name="Hu C.X."/>
            <person name="Zhou Y.K."/>
            <person name="Han B.P."/>
            <person name="Song L.R."/>
            <person name="Shu W.S."/>
        </authorList>
    </citation>
    <scope>NUCLEOTIDE SEQUENCE [LARGE SCALE GENOMIC DNA]</scope>
    <source>
        <strain evidence="2 3">FACHB-159</strain>
    </source>
</reference>
<keyword evidence="3" id="KW-1185">Reference proteome</keyword>
<dbReference type="InterPro" id="IPR016181">
    <property type="entry name" value="Acyl_CoA_acyltransferase"/>
</dbReference>